<keyword evidence="1" id="KW-0812">Transmembrane</keyword>
<feature type="transmembrane region" description="Helical" evidence="1">
    <location>
        <begin position="83"/>
        <end position="102"/>
    </location>
</feature>
<feature type="transmembrane region" description="Helical" evidence="1">
    <location>
        <begin position="160"/>
        <end position="182"/>
    </location>
</feature>
<accession>A0ABD3PH10</accession>
<protein>
    <submittedName>
        <fullName evidence="2">Uncharacterized protein</fullName>
    </submittedName>
</protein>
<evidence type="ECO:0000313" key="2">
    <source>
        <dbReference type="EMBL" id="KAL3786994.1"/>
    </source>
</evidence>
<dbReference type="AlphaFoldDB" id="A0ABD3PH10"/>
<keyword evidence="1" id="KW-0472">Membrane</keyword>
<sequence length="229" mass="24501">MAALLCEAISKIINGTCDACGTVLSLPFKACGLATDHLTDVCRSPFCLYLSVAIGLNLPPVIFTAKSSGGGYDNDEGCTSAATWIYVNGALCIIHMMAALYISNKISQEPGEVNDAPFVKASVLDHETGNGQNSKKTLAKMVMENTMPTQSRSVARVKEILCYDPFVALYIIVSIFFMAWQTVGLGRSRLATDCEGGLDENITHSLICGFLFILLGGSTFACSLCCLLR</sequence>
<evidence type="ECO:0000256" key="1">
    <source>
        <dbReference type="SAM" id="Phobius"/>
    </source>
</evidence>
<feature type="transmembrane region" description="Helical" evidence="1">
    <location>
        <begin position="46"/>
        <end position="63"/>
    </location>
</feature>
<keyword evidence="1" id="KW-1133">Transmembrane helix</keyword>
<dbReference type="EMBL" id="JABMIG020000184">
    <property type="protein sequence ID" value="KAL3786994.1"/>
    <property type="molecule type" value="Genomic_DNA"/>
</dbReference>
<feature type="transmembrane region" description="Helical" evidence="1">
    <location>
        <begin position="202"/>
        <end position="228"/>
    </location>
</feature>
<gene>
    <name evidence="2" type="ORF">HJC23_005505</name>
</gene>
<evidence type="ECO:0000313" key="3">
    <source>
        <dbReference type="Proteomes" id="UP001516023"/>
    </source>
</evidence>
<proteinExistence type="predicted"/>
<reference evidence="2 3" key="1">
    <citation type="journal article" date="2020" name="G3 (Bethesda)">
        <title>Improved Reference Genome for Cyclotella cryptica CCMP332, a Model for Cell Wall Morphogenesis, Salinity Adaptation, and Lipid Production in Diatoms (Bacillariophyta).</title>
        <authorList>
            <person name="Roberts W.R."/>
            <person name="Downey K.M."/>
            <person name="Ruck E.C."/>
            <person name="Traller J.C."/>
            <person name="Alverson A.J."/>
        </authorList>
    </citation>
    <scope>NUCLEOTIDE SEQUENCE [LARGE SCALE GENOMIC DNA]</scope>
    <source>
        <strain evidence="2 3">CCMP332</strain>
    </source>
</reference>
<organism evidence="2 3">
    <name type="scientific">Cyclotella cryptica</name>
    <dbReference type="NCBI Taxonomy" id="29204"/>
    <lineage>
        <taxon>Eukaryota</taxon>
        <taxon>Sar</taxon>
        <taxon>Stramenopiles</taxon>
        <taxon>Ochrophyta</taxon>
        <taxon>Bacillariophyta</taxon>
        <taxon>Coscinodiscophyceae</taxon>
        <taxon>Thalassiosirophycidae</taxon>
        <taxon>Stephanodiscales</taxon>
        <taxon>Stephanodiscaceae</taxon>
        <taxon>Cyclotella</taxon>
    </lineage>
</organism>
<dbReference type="Proteomes" id="UP001516023">
    <property type="component" value="Unassembled WGS sequence"/>
</dbReference>
<keyword evidence="3" id="KW-1185">Reference proteome</keyword>
<name>A0ABD3PH10_9STRA</name>
<comment type="caution">
    <text evidence="2">The sequence shown here is derived from an EMBL/GenBank/DDBJ whole genome shotgun (WGS) entry which is preliminary data.</text>
</comment>